<keyword evidence="7" id="KW-0819">tRNA processing</keyword>
<evidence type="ECO:0000256" key="8">
    <source>
        <dbReference type="SAM" id="Phobius"/>
    </source>
</evidence>
<dbReference type="PROSITE" id="PS51625">
    <property type="entry name" value="SAM_MT_TRMB"/>
    <property type="match status" value="1"/>
</dbReference>
<evidence type="ECO:0000256" key="5">
    <source>
        <dbReference type="ARBA" id="ARBA00022679"/>
    </source>
</evidence>
<comment type="caution">
    <text evidence="9">The sequence shown here is derived from an EMBL/GenBank/DDBJ whole genome shotgun (WGS) entry which is preliminary data.</text>
</comment>
<keyword evidence="8" id="KW-0812">Transmembrane</keyword>
<dbReference type="Proteomes" id="UP000324996">
    <property type="component" value="Unassembled WGS sequence"/>
</dbReference>
<organism evidence="9 10">
    <name type="scientific">Iodidimonas nitroreducens</name>
    <dbReference type="NCBI Taxonomy" id="1236968"/>
    <lineage>
        <taxon>Bacteria</taxon>
        <taxon>Pseudomonadati</taxon>
        <taxon>Pseudomonadota</taxon>
        <taxon>Alphaproteobacteria</taxon>
        <taxon>Iodidimonadales</taxon>
        <taxon>Iodidimonadaceae</taxon>
        <taxon>Iodidimonas</taxon>
    </lineage>
</organism>
<comment type="function">
    <text evidence="2">Catalyzes the formation of N(7)-methylguanine at position 46 (m7G46) in tRNA.</text>
</comment>
<comment type="catalytic activity">
    <reaction evidence="1">
        <text>guanosine(46) in tRNA + S-adenosyl-L-methionine = N(7)-methylguanosine(46) in tRNA + S-adenosyl-L-homocysteine</text>
        <dbReference type="Rhea" id="RHEA:42708"/>
        <dbReference type="Rhea" id="RHEA-COMP:10188"/>
        <dbReference type="Rhea" id="RHEA-COMP:10189"/>
        <dbReference type="ChEBI" id="CHEBI:57856"/>
        <dbReference type="ChEBI" id="CHEBI:59789"/>
        <dbReference type="ChEBI" id="CHEBI:74269"/>
        <dbReference type="ChEBI" id="CHEBI:74480"/>
        <dbReference type="EC" id="2.1.1.33"/>
    </reaction>
</comment>
<accession>A0A5A7N2L2</accession>
<dbReference type="EMBL" id="BKCN01000001">
    <property type="protein sequence ID" value="GER02532.1"/>
    <property type="molecule type" value="Genomic_DNA"/>
</dbReference>
<name>A0A5A7N2L2_9PROT</name>
<reference evidence="9 10" key="1">
    <citation type="submission" date="2019-09" db="EMBL/GenBank/DDBJ databases">
        <title>NBRP : Genome information of microbial organism related human and environment.</title>
        <authorList>
            <person name="Hattori M."/>
            <person name="Oshima K."/>
            <person name="Inaba H."/>
            <person name="Suda W."/>
            <person name="Sakamoto M."/>
            <person name="Iino T."/>
            <person name="Kitahara M."/>
            <person name="Oshida Y."/>
            <person name="Iida T."/>
            <person name="Kudo T."/>
            <person name="Itoh T."/>
            <person name="Ohkuma M."/>
        </authorList>
    </citation>
    <scope>NUCLEOTIDE SEQUENCE [LARGE SCALE GENOMIC DNA]</scope>
    <source>
        <strain evidence="9 10">Q-1</strain>
    </source>
</reference>
<dbReference type="Gene3D" id="3.40.50.150">
    <property type="entry name" value="Vaccinia Virus protein VP39"/>
    <property type="match status" value="1"/>
</dbReference>
<evidence type="ECO:0000313" key="10">
    <source>
        <dbReference type="Proteomes" id="UP000324996"/>
    </source>
</evidence>
<gene>
    <name evidence="9" type="ORF">JCM17846_02140</name>
</gene>
<evidence type="ECO:0000256" key="6">
    <source>
        <dbReference type="ARBA" id="ARBA00022691"/>
    </source>
</evidence>
<dbReference type="GO" id="GO:0008176">
    <property type="term" value="F:tRNA (guanine(46)-N7)-methyltransferase activity"/>
    <property type="evidence" value="ECO:0007669"/>
    <property type="project" value="UniProtKB-EC"/>
</dbReference>
<keyword evidence="5" id="KW-0808">Transferase</keyword>
<dbReference type="EC" id="2.1.1.33" evidence="3"/>
<keyword evidence="8" id="KW-1133">Transmembrane helix</keyword>
<evidence type="ECO:0000256" key="4">
    <source>
        <dbReference type="ARBA" id="ARBA00022603"/>
    </source>
</evidence>
<feature type="transmembrane region" description="Helical" evidence="8">
    <location>
        <begin position="113"/>
        <end position="138"/>
    </location>
</feature>
<dbReference type="InterPro" id="IPR029063">
    <property type="entry name" value="SAM-dependent_MTases_sf"/>
</dbReference>
<evidence type="ECO:0000256" key="3">
    <source>
        <dbReference type="ARBA" id="ARBA00011977"/>
    </source>
</evidence>
<evidence type="ECO:0000313" key="9">
    <source>
        <dbReference type="EMBL" id="GER02532.1"/>
    </source>
</evidence>
<keyword evidence="6" id="KW-0949">S-adenosyl-L-methionine</keyword>
<dbReference type="AlphaFoldDB" id="A0A5A7N2L2"/>
<proteinExistence type="predicted"/>
<protein>
    <recommendedName>
        <fullName evidence="3">tRNA (guanine(46)-N(7))-methyltransferase</fullName>
        <ecNumber evidence="3">2.1.1.33</ecNumber>
    </recommendedName>
</protein>
<sequence length="141" mass="15320">MRGDMISEERRARLNERQFFGRRKGPALSPRQQDVMVRGYARYGIDLPEKSSAASASGASGPGDQGAVALDLSALFPAGIKSFGLEIGFGKGEHLAHQARTRPVMGFIGCEPFLNGMAACLMCFCARISPMFGCIWMMRGR</sequence>
<keyword evidence="10" id="KW-1185">Reference proteome</keyword>
<evidence type="ECO:0000256" key="7">
    <source>
        <dbReference type="ARBA" id="ARBA00022694"/>
    </source>
</evidence>
<evidence type="ECO:0000256" key="1">
    <source>
        <dbReference type="ARBA" id="ARBA00000142"/>
    </source>
</evidence>
<evidence type="ECO:0000256" key="2">
    <source>
        <dbReference type="ARBA" id="ARBA00003015"/>
    </source>
</evidence>
<dbReference type="InterPro" id="IPR003358">
    <property type="entry name" value="tRNA_(Gua-N-7)_MeTrfase_Trmb"/>
</dbReference>
<keyword evidence="4" id="KW-0489">Methyltransferase</keyword>
<keyword evidence="8" id="KW-0472">Membrane</keyword>